<feature type="domain" description="YgjP-like metallopeptidase" evidence="1">
    <location>
        <begin position="30"/>
        <end position="243"/>
    </location>
</feature>
<dbReference type="Proteomes" id="UP000199603">
    <property type="component" value="Unassembled WGS sequence"/>
</dbReference>
<dbReference type="InterPro" id="IPR053136">
    <property type="entry name" value="UTP_pyrophosphatase-like"/>
</dbReference>
<keyword evidence="3" id="KW-1185">Reference proteome</keyword>
<dbReference type="STRING" id="265719.SAMN04488509_109102"/>
<dbReference type="AlphaFoldDB" id="A0A1G6YCU5"/>
<dbReference type="RefSeq" id="WP_091243860.1">
    <property type="nucleotide sequence ID" value="NZ_FNAG01000009.1"/>
</dbReference>
<dbReference type="Gene3D" id="3.30.2010.10">
    <property type="entry name" value="Metalloproteases ('zincins'), catalytic domain"/>
    <property type="match status" value="1"/>
</dbReference>
<dbReference type="CDD" id="cd07344">
    <property type="entry name" value="M48_yhfN_like"/>
    <property type="match status" value="1"/>
</dbReference>
<sequence>MTRLLRSERRLRLPDGSEAGIVEVRDARARRLKLMVSERGPRLTVPRGVGEIEIRQFLEQHRAWLAQQLRALAVPAALPGQGDDATPAIDPARPDHLLLRGAQLPIQRVESRRLAALPSASHVELHLPPRYTPLQLQRVIADFLLAEARRDLGHWLPQYLPTLPAAPRSIRLRPLSSLWGSLNAAGAVSLDLALVQAPPRVFEYVLVHELCHLLQRNHSPAYWAEVRARMPDHLQQRAWLKQHGLGLKARLRQLLAIEA</sequence>
<dbReference type="PANTHER" id="PTHR30399">
    <property type="entry name" value="UNCHARACTERIZED PROTEIN YGJP"/>
    <property type="match status" value="1"/>
</dbReference>
<accession>A0A1G6YCU5</accession>
<proteinExistence type="predicted"/>
<evidence type="ECO:0000259" key="1">
    <source>
        <dbReference type="Pfam" id="PF01863"/>
    </source>
</evidence>
<evidence type="ECO:0000313" key="2">
    <source>
        <dbReference type="EMBL" id="SDD88198.1"/>
    </source>
</evidence>
<gene>
    <name evidence="2" type="ORF">SAMN04488509_109102</name>
</gene>
<reference evidence="2 3" key="1">
    <citation type="submission" date="2016-10" db="EMBL/GenBank/DDBJ databases">
        <authorList>
            <person name="de Groot N.N."/>
        </authorList>
    </citation>
    <scope>NUCLEOTIDE SEQUENCE [LARGE SCALE GENOMIC DNA]</scope>
    <source>
        <strain evidence="2 3">DSM 16957</strain>
    </source>
</reference>
<organism evidence="2 3">
    <name type="scientific">Aquimonas voraii</name>
    <dbReference type="NCBI Taxonomy" id="265719"/>
    <lineage>
        <taxon>Bacteria</taxon>
        <taxon>Pseudomonadati</taxon>
        <taxon>Pseudomonadota</taxon>
        <taxon>Gammaproteobacteria</taxon>
        <taxon>Lysobacterales</taxon>
        <taxon>Lysobacteraceae</taxon>
        <taxon>Aquimonas</taxon>
    </lineage>
</organism>
<evidence type="ECO:0000313" key="3">
    <source>
        <dbReference type="Proteomes" id="UP000199603"/>
    </source>
</evidence>
<dbReference type="OrthoDB" id="9811177at2"/>
<dbReference type="EMBL" id="FNAG01000009">
    <property type="protein sequence ID" value="SDD88198.1"/>
    <property type="molecule type" value="Genomic_DNA"/>
</dbReference>
<name>A0A1G6YCU5_9GAMM</name>
<dbReference type="Pfam" id="PF01863">
    <property type="entry name" value="YgjP-like"/>
    <property type="match status" value="1"/>
</dbReference>
<protein>
    <recommendedName>
        <fullName evidence="1">YgjP-like metallopeptidase domain-containing protein</fullName>
    </recommendedName>
</protein>
<dbReference type="PANTHER" id="PTHR30399:SF1">
    <property type="entry name" value="UTP PYROPHOSPHATASE"/>
    <property type="match status" value="1"/>
</dbReference>
<dbReference type="InterPro" id="IPR002725">
    <property type="entry name" value="YgjP-like_metallopeptidase"/>
</dbReference>